<evidence type="ECO:0000313" key="3">
    <source>
        <dbReference type="EMBL" id="GAA3807248.1"/>
    </source>
</evidence>
<feature type="compositionally biased region" description="Low complexity" evidence="1">
    <location>
        <begin position="1062"/>
        <end position="1075"/>
    </location>
</feature>
<feature type="compositionally biased region" description="Basic and acidic residues" evidence="1">
    <location>
        <begin position="1011"/>
        <end position="1028"/>
    </location>
</feature>
<feature type="compositionally biased region" description="Basic and acidic residues" evidence="1">
    <location>
        <begin position="1051"/>
        <end position="1061"/>
    </location>
</feature>
<dbReference type="SUPFAM" id="SSF160424">
    <property type="entry name" value="BH3703-like"/>
    <property type="match status" value="1"/>
</dbReference>
<feature type="compositionally biased region" description="Low complexity" evidence="1">
    <location>
        <begin position="879"/>
        <end position="889"/>
    </location>
</feature>
<feature type="compositionally biased region" description="Basic and acidic residues" evidence="1">
    <location>
        <begin position="709"/>
        <end position="721"/>
    </location>
</feature>
<feature type="compositionally biased region" description="Gly residues" evidence="1">
    <location>
        <begin position="565"/>
        <end position="581"/>
    </location>
</feature>
<feature type="compositionally biased region" description="Gly residues" evidence="1">
    <location>
        <begin position="448"/>
        <end position="464"/>
    </location>
</feature>
<feature type="region of interest" description="Disordered" evidence="1">
    <location>
        <begin position="278"/>
        <end position="308"/>
    </location>
</feature>
<dbReference type="InterPro" id="IPR025331">
    <property type="entry name" value="TNT"/>
</dbReference>
<evidence type="ECO:0000259" key="2">
    <source>
        <dbReference type="Pfam" id="PF14021"/>
    </source>
</evidence>
<feature type="compositionally biased region" description="Basic and acidic residues" evidence="1">
    <location>
        <begin position="375"/>
        <end position="390"/>
    </location>
</feature>
<dbReference type="InterPro" id="IPR036170">
    <property type="entry name" value="YezG-like_sf"/>
</dbReference>
<dbReference type="PANTHER" id="PTHR42059:SF1">
    <property type="entry name" value="TNT DOMAIN-CONTAINING PROTEIN"/>
    <property type="match status" value="1"/>
</dbReference>
<feature type="compositionally biased region" description="Basic and acidic residues" evidence="1">
    <location>
        <begin position="397"/>
        <end position="406"/>
    </location>
</feature>
<evidence type="ECO:0000313" key="4">
    <source>
        <dbReference type="Proteomes" id="UP001501624"/>
    </source>
</evidence>
<feature type="compositionally biased region" description="Low complexity" evidence="1">
    <location>
        <begin position="363"/>
        <end position="373"/>
    </location>
</feature>
<dbReference type="InterPro" id="IPR053024">
    <property type="entry name" value="Fungal_surface_NADase"/>
</dbReference>
<feature type="compositionally biased region" description="Low complexity" evidence="1">
    <location>
        <begin position="430"/>
        <end position="447"/>
    </location>
</feature>
<feature type="compositionally biased region" description="Basic and acidic residues" evidence="1">
    <location>
        <begin position="829"/>
        <end position="842"/>
    </location>
</feature>
<accession>A0ABP7I1Q9</accession>
<feature type="region of interest" description="Disordered" evidence="1">
    <location>
        <begin position="986"/>
        <end position="1093"/>
    </location>
</feature>
<dbReference type="Pfam" id="PF14021">
    <property type="entry name" value="TNT"/>
    <property type="match status" value="1"/>
</dbReference>
<reference evidence="4" key="1">
    <citation type="journal article" date="2019" name="Int. J. Syst. Evol. Microbiol.">
        <title>The Global Catalogue of Microorganisms (GCM) 10K type strain sequencing project: providing services to taxonomists for standard genome sequencing and annotation.</title>
        <authorList>
            <consortium name="The Broad Institute Genomics Platform"/>
            <consortium name="The Broad Institute Genome Sequencing Center for Infectious Disease"/>
            <person name="Wu L."/>
            <person name="Ma J."/>
        </authorList>
    </citation>
    <scope>NUCLEOTIDE SEQUENCE [LARGE SCALE GENOMIC DNA]</scope>
    <source>
        <strain evidence="4">JCM 17017</strain>
    </source>
</reference>
<proteinExistence type="predicted"/>
<dbReference type="Proteomes" id="UP001501624">
    <property type="component" value="Unassembled WGS sequence"/>
</dbReference>
<gene>
    <name evidence="3" type="ORF">GCM10022380_26090</name>
</gene>
<feature type="compositionally biased region" description="Pro residues" evidence="1">
    <location>
        <begin position="896"/>
        <end position="910"/>
    </location>
</feature>
<sequence>MTSQNGLVAQPTTQLNATEQDTLVKQIGLALLRAAPRDWRRVTATYRAVGRYHELSGEVLLEDGSAQEWMATHDIATLFGRLRAGMYREGRGTWFNARYQLDHPSSYNLEYDRDEPRWDLMPPPQAYADELRMFPRSEDNVPEWLMRRMAGLAPEQPGPRFRIARIFDGHEPNGRPVLNRPELDADEQQRVLEYLNNAPVVRAERGFDLDRLAQQPAATVPVAFHTDGVWIWPAAVNYYLQEYGVAPEAELVAHIAAAGHTLPEVPEQTVQAAGAYLNRGPAQPPRRVPEQAAPPPAEPAPAVEAEPVEQPTTLTPVIDPDAGPPTMLVQPAVKDAEPEPAEETGDETRSWDAREAFTDSPRGAEGAARGAEGAAEDRPWEPTWEPRDGSAADEEPTEGRGWDGREAYAAQESAEARGAAGAEGRGAGPEGAEARGFGAEGAEARGFGPEGRGFAGPEGRGFAGPEGPEARGFAGPEGPEARGFAGPEGPEARGFAGPEGPEARGFAGPEGPEGHGLTPEARGPERFGQEAPEGRGLPQERPGPEARGQERFGQAGSEGIPGQEGLAGPGFGQDGPEGRGSGPEPRAFGQEGRGAGPEPRGFGQEAPEGRGQHGLAGPESRGFGQEGHGTGPESRGFGQEAPEGRGQHGFAGQEGPESRAFGQEAPEGRGQHGFARQEGPESRGYGQVAPEGRGQHGFAGAERFGQEAPEGRGPRGTERFGPEGQAPGQVPAAGLDARRSEGFGQEAPEGRGQRGFAGPEGPEGREGRAFVGHEGPDQRAFTGHEGPDQRGFTSPESPDQRGFAGHEGPDQGGFTGQESPDQRAFTSHEGPDQRAFTGHDDQQDTPPGADGRSVEGRPGFERGGDPRGGSRAFAGQAPRGGRPSSDGPPTMLARPVSPPPGPAEPKPSGPVEPALDNLRSKLADLGVPDGAYRIGEPAEHGWSLEKVDDGWRVGWYDEALTSPAVFGDADDAAAFMLGKLLLNPGGRTTPPARPEMDATEVPLTPAQEPAEPQRHDLPQRTLTDRLDEPDPAGPPTVLAAPPVAPPPPAPPRREPPPRRVEPAAPAPAAATASAASGGGNQQWPIQPLPGEPPLTLFRGKEMRELPAGSELDRFGGPNGNLTYAAGTPFEERSLVPEWVTRPYHVYRVQRPIEALAGVAIPWFNQPGGGAAYLLPASIEDLLASGDLIELDPGEPPID</sequence>
<protein>
    <recommendedName>
        <fullName evidence="2">TNT domain-containing protein</fullName>
    </recommendedName>
</protein>
<feature type="compositionally biased region" description="Pro residues" evidence="1">
    <location>
        <begin position="282"/>
        <end position="299"/>
    </location>
</feature>
<name>A0ABP7I1Q9_9PSEU</name>
<feature type="domain" description="TNT" evidence="2">
    <location>
        <begin position="1104"/>
        <end position="1189"/>
    </location>
</feature>
<keyword evidence="4" id="KW-1185">Reference proteome</keyword>
<feature type="compositionally biased region" description="Basic and acidic residues" evidence="1">
    <location>
        <begin position="346"/>
        <end position="357"/>
    </location>
</feature>
<comment type="caution">
    <text evidence="3">The sequence shown here is derived from an EMBL/GenBank/DDBJ whole genome shotgun (WGS) entry which is preliminary data.</text>
</comment>
<feature type="compositionally biased region" description="Basic and acidic residues" evidence="1">
    <location>
        <begin position="852"/>
        <end position="865"/>
    </location>
</feature>
<evidence type="ECO:0000256" key="1">
    <source>
        <dbReference type="SAM" id="MobiDB-lite"/>
    </source>
</evidence>
<feature type="region of interest" description="Disordered" evidence="1">
    <location>
        <begin position="334"/>
        <end position="915"/>
    </location>
</feature>
<dbReference type="PANTHER" id="PTHR42059">
    <property type="entry name" value="TNT DOMAIN-CONTAINING PROTEIN"/>
    <property type="match status" value="1"/>
</dbReference>
<organism evidence="3 4">
    <name type="scientific">Amycolatopsis tucumanensis</name>
    <dbReference type="NCBI Taxonomy" id="401106"/>
    <lineage>
        <taxon>Bacteria</taxon>
        <taxon>Bacillati</taxon>
        <taxon>Actinomycetota</taxon>
        <taxon>Actinomycetes</taxon>
        <taxon>Pseudonocardiales</taxon>
        <taxon>Pseudonocardiaceae</taxon>
        <taxon>Amycolatopsis</taxon>
    </lineage>
</organism>
<dbReference type="EMBL" id="BAABCM010000003">
    <property type="protein sequence ID" value="GAA3807248.1"/>
    <property type="molecule type" value="Genomic_DNA"/>
</dbReference>